<protein>
    <submittedName>
        <fullName evidence="3">Type III restriction enzyme, res subunit</fullName>
    </submittedName>
</protein>
<dbReference type="Gene3D" id="3.40.50.300">
    <property type="entry name" value="P-loop containing nucleotide triphosphate hydrolases"/>
    <property type="match status" value="1"/>
</dbReference>
<reference evidence="4" key="1">
    <citation type="submission" date="2016-11" db="EMBL/GenBank/DDBJ databases">
        <authorList>
            <person name="Jaros S."/>
            <person name="Januszkiewicz K."/>
            <person name="Wedrychowicz H."/>
        </authorList>
    </citation>
    <scope>NUCLEOTIDE SEQUENCE [LARGE SCALE GENOMIC DNA]</scope>
    <source>
        <strain evidence="4">CGMCC 4.3555</strain>
    </source>
</reference>
<feature type="non-terminal residue" evidence="3">
    <location>
        <position position="232"/>
    </location>
</feature>
<proteinExistence type="predicted"/>
<dbReference type="SUPFAM" id="SSF52540">
    <property type="entry name" value="P-loop containing nucleoside triphosphate hydrolases"/>
    <property type="match status" value="1"/>
</dbReference>
<evidence type="ECO:0000256" key="1">
    <source>
        <dbReference type="SAM" id="MobiDB-lite"/>
    </source>
</evidence>
<organism evidence="3 4">
    <name type="scientific">Streptomyces yunnanensis</name>
    <dbReference type="NCBI Taxonomy" id="156453"/>
    <lineage>
        <taxon>Bacteria</taxon>
        <taxon>Bacillati</taxon>
        <taxon>Actinomycetota</taxon>
        <taxon>Actinomycetes</taxon>
        <taxon>Kitasatosporales</taxon>
        <taxon>Streptomycetaceae</taxon>
        <taxon>Streptomyces</taxon>
    </lineage>
</organism>
<name>A0A9X8R0N4_9ACTN</name>
<dbReference type="EMBL" id="FRBK01000089">
    <property type="protein sequence ID" value="SHN36937.1"/>
    <property type="molecule type" value="Genomic_DNA"/>
</dbReference>
<comment type="caution">
    <text evidence="3">The sequence shown here is derived from an EMBL/GenBank/DDBJ whole genome shotgun (WGS) entry which is preliminary data.</text>
</comment>
<evidence type="ECO:0000313" key="3">
    <source>
        <dbReference type="EMBL" id="SHN36937.1"/>
    </source>
</evidence>
<dbReference type="Proteomes" id="UP000184388">
    <property type="component" value="Unassembled WGS sequence"/>
</dbReference>
<dbReference type="AlphaFoldDB" id="A0A9X8R0N4"/>
<dbReference type="GO" id="GO:0003677">
    <property type="term" value="F:DNA binding"/>
    <property type="evidence" value="ECO:0007669"/>
    <property type="project" value="InterPro"/>
</dbReference>
<dbReference type="InterPro" id="IPR006935">
    <property type="entry name" value="Helicase/UvrB_N"/>
</dbReference>
<feature type="domain" description="Helicase ATP-binding" evidence="2">
    <location>
        <begin position="1"/>
        <end position="111"/>
    </location>
</feature>
<dbReference type="InterPro" id="IPR014001">
    <property type="entry name" value="Helicase_ATP-bd"/>
</dbReference>
<gene>
    <name evidence="3" type="ORF">SAMN05216268_1892</name>
</gene>
<sequence>MLVFATYASLVPQGLEDDQDGDQEGAAGGERAGAPGVLEQALRGSYGQRMSPFDLLVVDEAHRTSGAIGKAWAVVHDQERIPAARRLYMTATPRLWAPSTTSSGVSGREGAPSGSEGDSGALGGRLVASMDDLDLYGPVLYELGLMEAVERGVLASFEVDVLEIRDPETPGEDAAVEEVRGRRLAALQAALLKHADATGARRVIHKGHQAVRKKASAVMVRTMFGKASSGPR</sequence>
<dbReference type="InterPro" id="IPR027417">
    <property type="entry name" value="P-loop_NTPase"/>
</dbReference>
<evidence type="ECO:0000313" key="4">
    <source>
        <dbReference type="Proteomes" id="UP000184388"/>
    </source>
</evidence>
<dbReference type="GO" id="GO:0005524">
    <property type="term" value="F:ATP binding"/>
    <property type="evidence" value="ECO:0007669"/>
    <property type="project" value="InterPro"/>
</dbReference>
<dbReference type="PROSITE" id="PS51192">
    <property type="entry name" value="HELICASE_ATP_BIND_1"/>
    <property type="match status" value="1"/>
</dbReference>
<feature type="region of interest" description="Disordered" evidence="1">
    <location>
        <begin position="14"/>
        <end position="36"/>
    </location>
</feature>
<dbReference type="Pfam" id="PF04851">
    <property type="entry name" value="ResIII"/>
    <property type="match status" value="1"/>
</dbReference>
<dbReference type="GO" id="GO:0016787">
    <property type="term" value="F:hydrolase activity"/>
    <property type="evidence" value="ECO:0007669"/>
    <property type="project" value="InterPro"/>
</dbReference>
<accession>A0A9X8R0N4</accession>
<feature type="region of interest" description="Disordered" evidence="1">
    <location>
        <begin position="98"/>
        <end position="123"/>
    </location>
</feature>
<evidence type="ECO:0000259" key="2">
    <source>
        <dbReference type="PROSITE" id="PS51192"/>
    </source>
</evidence>